<dbReference type="Proteomes" id="UP000006735">
    <property type="component" value="Chromosome"/>
</dbReference>
<dbReference type="InterPro" id="IPR011992">
    <property type="entry name" value="EF-hand-dom_pair"/>
</dbReference>
<dbReference type="HOGENOM" id="CLU_166223_0_0_6"/>
<dbReference type="STRING" id="291331.XOO4096"/>
<dbReference type="InterPro" id="IPR018247">
    <property type="entry name" value="EF_Hand_1_Ca_BS"/>
</dbReference>
<dbReference type="KEGG" id="xoo:XOO4096"/>
<name>Q5GVC3_XANOR</name>
<dbReference type="Pfam" id="PF13202">
    <property type="entry name" value="EF-hand_5"/>
    <property type="match status" value="2"/>
</dbReference>
<dbReference type="AlphaFoldDB" id="Q5GVC3"/>
<dbReference type="EMBL" id="AE013598">
    <property type="protein sequence ID" value="AAW77350.1"/>
    <property type="molecule type" value="Genomic_DNA"/>
</dbReference>
<reference evidence="4 5" key="1">
    <citation type="journal article" date="2005" name="Nucleic Acids Res.">
        <title>The genome sequence of Xanthomonas oryzae pathovar oryzae KACC10331, the bacterial blight pathogen of rice.</title>
        <authorList>
            <person name="Lee B.M."/>
            <person name="Park Y.J."/>
            <person name="Park D.S."/>
            <person name="Kang H.W."/>
            <person name="Kim J.G."/>
            <person name="Song E.S."/>
            <person name="Park I.C."/>
            <person name="Yoon U.H."/>
            <person name="Hahn J.H."/>
            <person name="Koo B.S."/>
            <person name="Lee G.B."/>
            <person name="Kim H."/>
            <person name="Park H.S."/>
            <person name="Yoon K.O."/>
            <person name="Kim J.H."/>
            <person name="Jung C.H."/>
            <person name="Koh N.H."/>
            <person name="Seo J.S."/>
            <person name="Go S.J."/>
        </authorList>
    </citation>
    <scope>NUCLEOTIDE SEQUENCE [LARGE SCALE GENOMIC DNA]</scope>
    <source>
        <strain evidence="5">KACC10331 / KXO85</strain>
    </source>
</reference>
<dbReference type="InterPro" id="IPR002048">
    <property type="entry name" value="EF_hand_dom"/>
</dbReference>
<feature type="region of interest" description="Disordered" evidence="1">
    <location>
        <begin position="42"/>
        <end position="81"/>
    </location>
</feature>
<proteinExistence type="predicted"/>
<keyword evidence="5" id="KW-1185">Reference proteome</keyword>
<dbReference type="PROSITE" id="PS50222">
    <property type="entry name" value="EF_HAND_2"/>
    <property type="match status" value="1"/>
</dbReference>
<evidence type="ECO:0000313" key="5">
    <source>
        <dbReference type="Proteomes" id="UP000006735"/>
    </source>
</evidence>
<keyword evidence="2" id="KW-0732">Signal</keyword>
<feature type="domain" description="EF-hand" evidence="3">
    <location>
        <begin position="84"/>
        <end position="119"/>
    </location>
</feature>
<dbReference type="GO" id="GO:0005509">
    <property type="term" value="F:calcium ion binding"/>
    <property type="evidence" value="ECO:0007669"/>
    <property type="project" value="InterPro"/>
</dbReference>
<feature type="compositionally biased region" description="Gly residues" evidence="1">
    <location>
        <begin position="117"/>
        <end position="128"/>
    </location>
</feature>
<dbReference type="PROSITE" id="PS00018">
    <property type="entry name" value="EF_HAND_1"/>
    <property type="match status" value="1"/>
</dbReference>
<sequence>MCGDTAHSQAKEISLMKNRNCTSLLAATVALAAALALPAMAQSTSQDAAAHSGSSATSAQSGGGQTWASVDTDSDGAISKQEAQVNAGLAQIFDQADGNADGKLTPDEYKAFVAKEQGGGAASGSQGN</sequence>
<dbReference type="Gene3D" id="1.10.238.10">
    <property type="entry name" value="EF-hand"/>
    <property type="match status" value="1"/>
</dbReference>
<gene>
    <name evidence="4" type="ordered locus">XOO4096</name>
</gene>
<feature type="chain" id="PRO_5004256995" description="EF-hand domain-containing protein" evidence="2">
    <location>
        <begin position="42"/>
        <end position="128"/>
    </location>
</feature>
<evidence type="ECO:0000259" key="3">
    <source>
        <dbReference type="PROSITE" id="PS50222"/>
    </source>
</evidence>
<accession>Q5GVC3</accession>
<evidence type="ECO:0000256" key="2">
    <source>
        <dbReference type="SAM" id="SignalP"/>
    </source>
</evidence>
<evidence type="ECO:0000313" key="4">
    <source>
        <dbReference type="EMBL" id="AAW77350.1"/>
    </source>
</evidence>
<feature type="region of interest" description="Disordered" evidence="1">
    <location>
        <begin position="97"/>
        <end position="128"/>
    </location>
</feature>
<evidence type="ECO:0000256" key="1">
    <source>
        <dbReference type="SAM" id="MobiDB-lite"/>
    </source>
</evidence>
<protein>
    <recommendedName>
        <fullName evidence="3">EF-hand domain-containing protein</fullName>
    </recommendedName>
</protein>
<feature type="signal peptide" evidence="2">
    <location>
        <begin position="1"/>
        <end position="41"/>
    </location>
</feature>
<dbReference type="SUPFAM" id="SSF47473">
    <property type="entry name" value="EF-hand"/>
    <property type="match status" value="1"/>
</dbReference>
<feature type="compositionally biased region" description="Low complexity" evidence="1">
    <location>
        <begin position="48"/>
        <end position="60"/>
    </location>
</feature>
<organism evidence="4 5">
    <name type="scientific">Xanthomonas oryzae pv. oryzae (strain KACC10331 / KXO85)</name>
    <dbReference type="NCBI Taxonomy" id="291331"/>
    <lineage>
        <taxon>Bacteria</taxon>
        <taxon>Pseudomonadati</taxon>
        <taxon>Pseudomonadota</taxon>
        <taxon>Gammaproteobacteria</taxon>
        <taxon>Lysobacterales</taxon>
        <taxon>Lysobacteraceae</taxon>
        <taxon>Xanthomonas</taxon>
    </lineage>
</organism>